<keyword evidence="2" id="KW-1185">Reference proteome</keyword>
<sequence>MAIIWNRSRRRADARAHVSEPDVNAELPDLERTVDEGLLIAVSAVRMAVKNDIIVGALREHFDYDSARYAENARSELHRLARQNEEYARRVSRMGRDLAAMKWRPSFTDDQRHDLKQFALRFRVHERLTLALDAVADDNDQVARIVASAQRSASEEVSSAVSSKLIELAVDQREPDYADHRSERLEAFVLINLAILQAKHDAATRPEFNEY</sequence>
<evidence type="ECO:0000313" key="1">
    <source>
        <dbReference type="EMBL" id="TFD61743.1"/>
    </source>
</evidence>
<name>A0A4R9AHQ6_9MICO</name>
<accession>A0A4R9AHQ6</accession>
<comment type="caution">
    <text evidence="1">The sequence shown here is derived from an EMBL/GenBank/DDBJ whole genome shotgun (WGS) entry which is preliminary data.</text>
</comment>
<dbReference type="RefSeq" id="WP_134513942.1">
    <property type="nucleotide sequence ID" value="NZ_SOHJ01000004.1"/>
</dbReference>
<dbReference type="Proteomes" id="UP000298170">
    <property type="component" value="Unassembled WGS sequence"/>
</dbReference>
<dbReference type="OrthoDB" id="5118185at2"/>
<protein>
    <submittedName>
        <fullName evidence="1">Uncharacterized protein</fullName>
    </submittedName>
</protein>
<evidence type="ECO:0000313" key="2">
    <source>
        <dbReference type="Proteomes" id="UP000298170"/>
    </source>
</evidence>
<reference evidence="1 2" key="1">
    <citation type="submission" date="2019-03" db="EMBL/GenBank/DDBJ databases">
        <title>Genomics of glacier-inhabiting Cryobacterium strains.</title>
        <authorList>
            <person name="Liu Q."/>
            <person name="Xin Y.-H."/>
        </authorList>
    </citation>
    <scope>NUCLEOTIDE SEQUENCE [LARGE SCALE GENOMIC DNA]</scope>
    <source>
        <strain evidence="1 2">Sr39</strain>
    </source>
</reference>
<dbReference type="EMBL" id="SOHJ01000004">
    <property type="protein sequence ID" value="TFD61743.1"/>
    <property type="molecule type" value="Genomic_DNA"/>
</dbReference>
<organism evidence="1 2">
    <name type="scientific">Cryobacterium suzukii</name>
    <dbReference type="NCBI Taxonomy" id="1259198"/>
    <lineage>
        <taxon>Bacteria</taxon>
        <taxon>Bacillati</taxon>
        <taxon>Actinomycetota</taxon>
        <taxon>Actinomycetes</taxon>
        <taxon>Micrococcales</taxon>
        <taxon>Microbacteriaceae</taxon>
        <taxon>Cryobacterium</taxon>
    </lineage>
</organism>
<dbReference type="AlphaFoldDB" id="A0A4R9AHQ6"/>
<proteinExistence type="predicted"/>
<gene>
    <name evidence="1" type="ORF">E3T39_06895</name>
</gene>